<evidence type="ECO:0008006" key="3">
    <source>
        <dbReference type="Google" id="ProtNLM"/>
    </source>
</evidence>
<comment type="caution">
    <text evidence="1">The sequence shown here is derived from an EMBL/GenBank/DDBJ whole genome shotgun (WGS) entry which is preliminary data.</text>
</comment>
<dbReference type="AlphaFoldDB" id="A0AAP3V2P8"/>
<protein>
    <recommendedName>
        <fullName evidence="3">DUF4304 domain-containing protein</fullName>
    </recommendedName>
</protein>
<dbReference type="EMBL" id="JARGEQ010000043">
    <property type="protein sequence ID" value="MDF1585812.1"/>
    <property type="molecule type" value="Genomic_DNA"/>
</dbReference>
<organism evidence="1 2">
    <name type="scientific">Marinimicrococcus flavescens</name>
    <dbReference type="NCBI Taxonomy" id="3031815"/>
    <lineage>
        <taxon>Bacteria</taxon>
        <taxon>Pseudomonadati</taxon>
        <taxon>Pseudomonadota</taxon>
        <taxon>Alphaproteobacteria</taxon>
        <taxon>Geminicoccales</taxon>
        <taxon>Geminicoccaceae</taxon>
        <taxon>Marinimicrococcus</taxon>
    </lineage>
</organism>
<dbReference type="RefSeq" id="WP_327788232.1">
    <property type="nucleotide sequence ID" value="NZ_JARGEQ010000043.1"/>
</dbReference>
<name>A0AAP3V2P8_9PROT</name>
<proteinExistence type="predicted"/>
<gene>
    <name evidence="1" type="ORF">PZ740_05360</name>
</gene>
<accession>A0AAP3V2P8</accession>
<reference evidence="1 2" key="1">
    <citation type="submission" date="2023-03" db="EMBL/GenBank/DDBJ databases">
        <title>YIM 152171 draft genome.</title>
        <authorList>
            <person name="Yang Z."/>
        </authorList>
    </citation>
    <scope>NUCLEOTIDE SEQUENCE [LARGE SCALE GENOMIC DNA]</scope>
    <source>
        <strain evidence="1 2">YIM 152171</strain>
    </source>
</reference>
<dbReference type="Proteomes" id="UP001301140">
    <property type="component" value="Unassembled WGS sequence"/>
</dbReference>
<keyword evidence="2" id="KW-1185">Reference proteome</keyword>
<sequence length="216" mass="24374">MSNGPFPALVRDICREAFVARGYERPTKDKIVVNINKISLGWIGLNAGSFKEFVQIYPFIGVHCIPVEKILAECMQNIRYSKGRFATFAKSFIEIAKNNNTTEFIFSKDKDEILIKGKSMSETVDEAARPYFEYLSDIDNLITSVEKRQSQGGGMPQRLAILYAVRYGKANAEKYLEAIEGKFAERGHAAIAGSINYFARKFSLIGQEKIKKSFLM</sequence>
<evidence type="ECO:0000313" key="1">
    <source>
        <dbReference type="EMBL" id="MDF1585812.1"/>
    </source>
</evidence>
<evidence type="ECO:0000313" key="2">
    <source>
        <dbReference type="Proteomes" id="UP001301140"/>
    </source>
</evidence>